<keyword evidence="1" id="KW-0175">Coiled coil</keyword>
<feature type="compositionally biased region" description="Acidic residues" evidence="2">
    <location>
        <begin position="221"/>
        <end position="233"/>
    </location>
</feature>
<feature type="coiled-coil region" evidence="1">
    <location>
        <begin position="123"/>
        <end position="152"/>
    </location>
</feature>
<comment type="caution">
    <text evidence="4">The sequence shown here is derived from an EMBL/GenBank/DDBJ whole genome shotgun (WGS) entry which is preliminary data.</text>
</comment>
<feature type="region of interest" description="Disordered" evidence="2">
    <location>
        <begin position="185"/>
        <end position="496"/>
    </location>
</feature>
<feature type="compositionally biased region" description="Low complexity" evidence="2">
    <location>
        <begin position="257"/>
        <end position="269"/>
    </location>
</feature>
<protein>
    <submittedName>
        <fullName evidence="4">Uncharacterized protein</fullName>
    </submittedName>
</protein>
<evidence type="ECO:0000256" key="3">
    <source>
        <dbReference type="SAM" id="Phobius"/>
    </source>
</evidence>
<dbReference type="Proteomes" id="UP000291144">
    <property type="component" value="Unassembled WGS sequence"/>
</dbReference>
<organism evidence="4 5">
    <name type="scientific">Kribbella pittospori</name>
    <dbReference type="NCBI Taxonomy" id="722689"/>
    <lineage>
        <taxon>Bacteria</taxon>
        <taxon>Bacillati</taxon>
        <taxon>Actinomycetota</taxon>
        <taxon>Actinomycetes</taxon>
        <taxon>Propionibacteriales</taxon>
        <taxon>Kribbellaceae</taxon>
        <taxon>Kribbella</taxon>
    </lineage>
</organism>
<keyword evidence="5" id="KW-1185">Reference proteome</keyword>
<evidence type="ECO:0000256" key="2">
    <source>
        <dbReference type="SAM" id="MobiDB-lite"/>
    </source>
</evidence>
<dbReference type="AlphaFoldDB" id="A0A4R0KYV5"/>
<evidence type="ECO:0000313" key="5">
    <source>
        <dbReference type="Proteomes" id="UP000291144"/>
    </source>
</evidence>
<evidence type="ECO:0000256" key="1">
    <source>
        <dbReference type="SAM" id="Coils"/>
    </source>
</evidence>
<proteinExistence type="predicted"/>
<dbReference type="RefSeq" id="WP_131350717.1">
    <property type="nucleotide sequence ID" value="NZ_SJKB01000001.1"/>
</dbReference>
<evidence type="ECO:0000313" key="4">
    <source>
        <dbReference type="EMBL" id="TCC65880.1"/>
    </source>
</evidence>
<feature type="transmembrane region" description="Helical" evidence="3">
    <location>
        <begin position="102"/>
        <end position="124"/>
    </location>
</feature>
<feature type="transmembrane region" description="Helical" evidence="3">
    <location>
        <begin position="60"/>
        <end position="77"/>
    </location>
</feature>
<sequence>MSKFLGFLLGVAVALAGPAVFGVLAAPGGIELNAKEMALAYGIGALIFWTVVSYFSGAGALGAFLAFGTLIYCWLWIPNRTTNFLNDVPGVTSGMIDGSKQYTLNGVVPILAVISLVYGIQLIVQSAQRRKRERAEAERLQQEQEAVQAQQEADAAALYPVAGSTYPGQYAGTYESRSRFDDLFDDASEPVRPRSQADEQTAQFPAAGTADNTAQFRGWDNDAEGNESDDDTELVPTDRDETTQVPTAEAPQEKQPEVAAAAAVVSQQPGPETSQQPVAEDEQVTQVPTSASASAADAAEQETQQVPVQEAEQATQQAPTSEQQETQQAPASAVQEPEAPASKPEQAAPVDEAEQETQQVPAQEAEAEERSEESKPAGPQTPSGPAAGGAAGAQAAGAAGAQAAGGSGGPSGAAESAVKGEGQASAPEAGGEETNPAGPQASGGQAVGPQGQGGVAAGTGERVGTPPVPEVREQGVTPVPGVREQVGSQYRERMDDPEDTGEFFISAFENPPVVDGPGQIRAAGA</sequence>
<dbReference type="EMBL" id="SJKB01000001">
    <property type="protein sequence ID" value="TCC65880.1"/>
    <property type="molecule type" value="Genomic_DNA"/>
</dbReference>
<feature type="compositionally biased region" description="Low complexity" evidence="2">
    <location>
        <begin position="290"/>
        <end position="333"/>
    </location>
</feature>
<feature type="compositionally biased region" description="Low complexity" evidence="2">
    <location>
        <begin position="436"/>
        <end position="449"/>
    </location>
</feature>
<keyword evidence="3" id="KW-0812">Transmembrane</keyword>
<accession>A0A4R0KYV5</accession>
<name>A0A4R0KYV5_9ACTN</name>
<reference evidence="4 5" key="1">
    <citation type="submission" date="2019-02" db="EMBL/GenBank/DDBJ databases">
        <title>Kribbella capetownensis sp. nov. and Kribbella speibonae sp. nov., isolated from soil.</title>
        <authorList>
            <person name="Curtis S.M."/>
            <person name="Norton I."/>
            <person name="Everest G.J."/>
            <person name="Meyers P.R."/>
        </authorList>
    </citation>
    <scope>NUCLEOTIDE SEQUENCE [LARGE SCALE GENOMIC DNA]</scope>
    <source>
        <strain evidence="4 5">NRRL B-24813</strain>
    </source>
</reference>
<dbReference type="OrthoDB" id="3829908at2"/>
<keyword evidence="3" id="KW-1133">Transmembrane helix</keyword>
<feature type="compositionally biased region" description="Low complexity" evidence="2">
    <location>
        <begin position="392"/>
        <end position="402"/>
    </location>
</feature>
<feature type="compositionally biased region" description="Low complexity" evidence="2">
    <location>
        <begin position="376"/>
        <end position="385"/>
    </location>
</feature>
<keyword evidence="3" id="KW-0472">Membrane</keyword>
<gene>
    <name evidence="4" type="ORF">E0H73_02825</name>
</gene>